<dbReference type="InterPro" id="IPR036366">
    <property type="entry name" value="PGBDSf"/>
</dbReference>
<evidence type="ECO:0000313" key="4">
    <source>
        <dbReference type="EMBL" id="RNM14910.1"/>
    </source>
</evidence>
<dbReference type="Pfam" id="PF01471">
    <property type="entry name" value="PG_binding_1"/>
    <property type="match status" value="1"/>
</dbReference>
<dbReference type="Proteomes" id="UP000279994">
    <property type="component" value="Unassembled WGS sequence"/>
</dbReference>
<dbReference type="InterPro" id="IPR015020">
    <property type="entry name" value="Rv2525c-like_Glyco_Hydro-like"/>
</dbReference>
<dbReference type="InterPro" id="IPR002477">
    <property type="entry name" value="Peptidoglycan-bd-like"/>
</dbReference>
<feature type="domain" description="Rv2525c-like glycoside hydrolase-like" evidence="3">
    <location>
        <begin position="173"/>
        <end position="388"/>
    </location>
</feature>
<dbReference type="SUPFAM" id="SSF47090">
    <property type="entry name" value="PGBD-like"/>
    <property type="match status" value="2"/>
</dbReference>
<proteinExistence type="predicted"/>
<evidence type="ECO:0000259" key="3">
    <source>
        <dbReference type="Pfam" id="PF08924"/>
    </source>
</evidence>
<dbReference type="Gene3D" id="1.10.101.10">
    <property type="entry name" value="PGBD-like superfamily/PGBD"/>
    <property type="match status" value="2"/>
</dbReference>
<accession>A0A3N0GS59</accession>
<gene>
    <name evidence="4" type="ORF">EFL26_09295</name>
</gene>
<dbReference type="InterPro" id="IPR017853">
    <property type="entry name" value="GH"/>
</dbReference>
<comment type="caution">
    <text evidence="4">The sequence shown here is derived from an EMBL/GenBank/DDBJ whole genome shotgun (WGS) entry which is preliminary data.</text>
</comment>
<evidence type="ECO:0000256" key="1">
    <source>
        <dbReference type="SAM" id="MobiDB-lite"/>
    </source>
</evidence>
<evidence type="ECO:0000313" key="5">
    <source>
        <dbReference type="Proteomes" id="UP000279994"/>
    </source>
</evidence>
<evidence type="ECO:0000259" key="2">
    <source>
        <dbReference type="Pfam" id="PF01471"/>
    </source>
</evidence>
<sequence>MRAYSSAFRPRSAQGCCRSGSCAATSTVSSLVTGLGAVRASGTRRLLRAQGDVGAKSTACGATARSWAARGPPAEALRTSRTNYRFVVHRNLCYPCDCCGYGDGVPHPGVSEMPSLPRLRRTVAGLTLAGVAATVGLTASTSTADSPNPVTPGNMVGYGFDQCEAPSQAAMTAWLTSSPFRAVGIYMSGALRFCQAQTNLTPTWVQTQLATGWRLLPIHLGAQASCTTRARYQNDKISADPTNAYAAARTQGRNEANVAVTAARNLGIVAQSTIYYDLEAFNAGIASCRSSSLWFLSAWSRQLHKLGYVSGVYSSALSGIKILDDARVTPGNTATLPDQIWIADWNNVADPNSSFVRPDGWVGHRIHQYQGGHNETWGGVSINIDRNYLDLSGVAAPPPPPPPATSTTSDKLSDPKCTPASINRPAYGLTAPRTRTSLVVPLQCLLKQQGLFTRPVSGTWNPATTAAVKGWQARVHHPVQRAFTQSDWTSLLAAGNSATVLSAGVRNPDVVRVQRALNAALSADLRITGGYNRKTQRSVVAYQKRVGIKPTGVVATLTWRALSRGRR</sequence>
<dbReference type="OrthoDB" id="5171321at2"/>
<dbReference type="Gene3D" id="3.20.20.80">
    <property type="entry name" value="Glycosidases"/>
    <property type="match status" value="1"/>
</dbReference>
<dbReference type="SUPFAM" id="SSF51445">
    <property type="entry name" value="(Trans)glycosidases"/>
    <property type="match status" value="1"/>
</dbReference>
<name>A0A3N0GS59_9ACTN</name>
<feature type="domain" description="Peptidoglycan binding-like" evidence="2">
    <location>
        <begin position="506"/>
        <end position="562"/>
    </location>
</feature>
<dbReference type="Pfam" id="PF08924">
    <property type="entry name" value="Rv2525c_GlyHyd-like"/>
    <property type="match status" value="1"/>
</dbReference>
<feature type="region of interest" description="Disordered" evidence="1">
    <location>
        <begin position="391"/>
        <end position="427"/>
    </location>
</feature>
<keyword evidence="5" id="KW-1185">Reference proteome</keyword>
<organism evidence="4 5">
    <name type="scientific">Nocardioides pocheonensis</name>
    <dbReference type="NCBI Taxonomy" id="661485"/>
    <lineage>
        <taxon>Bacteria</taxon>
        <taxon>Bacillati</taxon>
        <taxon>Actinomycetota</taxon>
        <taxon>Actinomycetes</taxon>
        <taxon>Propionibacteriales</taxon>
        <taxon>Nocardioidaceae</taxon>
        <taxon>Nocardioides</taxon>
    </lineage>
</organism>
<dbReference type="EMBL" id="RJSF01000036">
    <property type="protein sequence ID" value="RNM14910.1"/>
    <property type="molecule type" value="Genomic_DNA"/>
</dbReference>
<protein>
    <submittedName>
        <fullName evidence="4">DUF1906 domain-containing protein</fullName>
    </submittedName>
</protein>
<dbReference type="InterPro" id="IPR036365">
    <property type="entry name" value="PGBD-like_sf"/>
</dbReference>
<reference evidence="4 5" key="1">
    <citation type="submission" date="2018-11" db="EMBL/GenBank/DDBJ databases">
        <authorList>
            <person name="Li F."/>
        </authorList>
    </citation>
    <scope>NUCLEOTIDE SEQUENCE [LARGE SCALE GENOMIC DNA]</scope>
    <source>
        <strain evidence="4 5">Gsoil 818</strain>
    </source>
</reference>
<dbReference type="AlphaFoldDB" id="A0A3N0GS59"/>